<reference evidence="2" key="1">
    <citation type="journal article" date="2023" name="Front. Plant Sci.">
        <title>Chromosomal-level genome assembly of Melastoma candidum provides insights into trichome evolution.</title>
        <authorList>
            <person name="Zhong Y."/>
            <person name="Wu W."/>
            <person name="Sun C."/>
            <person name="Zou P."/>
            <person name="Liu Y."/>
            <person name="Dai S."/>
            <person name="Zhou R."/>
        </authorList>
    </citation>
    <scope>NUCLEOTIDE SEQUENCE [LARGE SCALE GENOMIC DNA]</scope>
</reference>
<evidence type="ECO:0000313" key="1">
    <source>
        <dbReference type="EMBL" id="KAI4365848.1"/>
    </source>
</evidence>
<keyword evidence="2" id="KW-1185">Reference proteome</keyword>
<dbReference type="Proteomes" id="UP001057402">
    <property type="component" value="Chromosome 6"/>
</dbReference>
<organism evidence="1 2">
    <name type="scientific">Melastoma candidum</name>
    <dbReference type="NCBI Taxonomy" id="119954"/>
    <lineage>
        <taxon>Eukaryota</taxon>
        <taxon>Viridiplantae</taxon>
        <taxon>Streptophyta</taxon>
        <taxon>Embryophyta</taxon>
        <taxon>Tracheophyta</taxon>
        <taxon>Spermatophyta</taxon>
        <taxon>Magnoliopsida</taxon>
        <taxon>eudicotyledons</taxon>
        <taxon>Gunneridae</taxon>
        <taxon>Pentapetalae</taxon>
        <taxon>rosids</taxon>
        <taxon>malvids</taxon>
        <taxon>Myrtales</taxon>
        <taxon>Melastomataceae</taxon>
        <taxon>Melastomatoideae</taxon>
        <taxon>Melastomateae</taxon>
        <taxon>Melastoma</taxon>
    </lineage>
</organism>
<sequence length="234" mass="26794">MKRLPASAPYVGRPRQVLSTAAPSVDSISMSRVLYSFDIPADSSNNYPWQIHPKCAQLPHKLKHSCHEHHLELRIIYLVFACGACGSYGNVAGYYCEACTLYFHVMCTIYLEESVLHERHWHPLVLCTIPRDETDEYYCEICATHRHPDLWAYYCKPCEYEAHISCVNPRIKPCNPNVLLPENRAEGKICDLLDLYESLPDVRNPVLDENSGSKVMWEPVGDEERGRGEKETSH</sequence>
<gene>
    <name evidence="1" type="ORF">MLD38_021797</name>
</gene>
<accession>A0ACB9QGJ9</accession>
<comment type="caution">
    <text evidence="1">The sequence shown here is derived from an EMBL/GenBank/DDBJ whole genome shotgun (WGS) entry which is preliminary data.</text>
</comment>
<proteinExistence type="predicted"/>
<dbReference type="EMBL" id="CM042885">
    <property type="protein sequence ID" value="KAI4365848.1"/>
    <property type="molecule type" value="Genomic_DNA"/>
</dbReference>
<protein>
    <submittedName>
        <fullName evidence="1">Uncharacterized protein</fullName>
    </submittedName>
</protein>
<evidence type="ECO:0000313" key="2">
    <source>
        <dbReference type="Proteomes" id="UP001057402"/>
    </source>
</evidence>
<name>A0ACB9QGJ9_9MYRT</name>